<dbReference type="SUPFAM" id="SSF82866">
    <property type="entry name" value="Multidrug efflux transporter AcrB transmembrane domain"/>
    <property type="match status" value="2"/>
</dbReference>
<dbReference type="PRINTS" id="PR00702">
    <property type="entry name" value="ACRIFLAVINRP"/>
</dbReference>
<evidence type="ECO:0000256" key="1">
    <source>
        <dbReference type="ARBA" id="ARBA00007613"/>
    </source>
</evidence>
<dbReference type="Pfam" id="PF00873">
    <property type="entry name" value="ACR_tran"/>
    <property type="match status" value="1"/>
</dbReference>
<dbReference type="PANTHER" id="PTHR32063:SF18">
    <property type="entry name" value="CATION EFFLUX SYSTEM PROTEIN"/>
    <property type="match status" value="1"/>
</dbReference>
<reference evidence="3 4" key="1">
    <citation type="submission" date="2020-08" db="EMBL/GenBank/DDBJ databases">
        <title>Genomic Encyclopedia of Type Strains, Phase IV (KMG-IV): sequencing the most valuable type-strain genomes for metagenomic binning, comparative biology and taxonomic classification.</title>
        <authorList>
            <person name="Goeker M."/>
        </authorList>
    </citation>
    <scope>NUCLEOTIDE SEQUENCE [LARGE SCALE GENOMIC DNA]</scope>
    <source>
        <strain evidence="3 4">DSM 27471</strain>
    </source>
</reference>
<dbReference type="Gene3D" id="3.30.70.1430">
    <property type="entry name" value="Multidrug efflux transporter AcrB pore domain"/>
    <property type="match status" value="2"/>
</dbReference>
<dbReference type="SUPFAM" id="SSF56954">
    <property type="entry name" value="Outer membrane efflux proteins (OEP)"/>
    <property type="match status" value="1"/>
</dbReference>
<evidence type="ECO:0000313" key="3">
    <source>
        <dbReference type="EMBL" id="MBB3186599.1"/>
    </source>
</evidence>
<dbReference type="Gene3D" id="1.20.1600.10">
    <property type="entry name" value="Outer membrane efflux proteins (OEP)"/>
    <property type="match status" value="1"/>
</dbReference>
<dbReference type="Gene3D" id="1.20.1640.10">
    <property type="entry name" value="Multidrug efflux transporter AcrB transmembrane domain"/>
    <property type="match status" value="2"/>
</dbReference>
<keyword evidence="2" id="KW-0472">Membrane</keyword>
<dbReference type="Pfam" id="PF02321">
    <property type="entry name" value="OEP"/>
    <property type="match status" value="1"/>
</dbReference>
<feature type="transmembrane region" description="Helical" evidence="2">
    <location>
        <begin position="888"/>
        <end position="910"/>
    </location>
</feature>
<feature type="transmembrane region" description="Helical" evidence="2">
    <location>
        <begin position="916"/>
        <end position="937"/>
    </location>
</feature>
<organism evidence="3 4">
    <name type="scientific">Microbacter margulisiae</name>
    <dbReference type="NCBI Taxonomy" id="1350067"/>
    <lineage>
        <taxon>Bacteria</taxon>
        <taxon>Pseudomonadati</taxon>
        <taxon>Bacteroidota</taxon>
        <taxon>Bacteroidia</taxon>
        <taxon>Bacteroidales</taxon>
        <taxon>Porphyromonadaceae</taxon>
        <taxon>Microbacter</taxon>
    </lineage>
</organism>
<evidence type="ECO:0000256" key="2">
    <source>
        <dbReference type="SAM" id="Phobius"/>
    </source>
</evidence>
<keyword evidence="2" id="KW-1133">Transmembrane helix</keyword>
<dbReference type="Proteomes" id="UP000544222">
    <property type="component" value="Unassembled WGS sequence"/>
</dbReference>
<dbReference type="GO" id="GO:0042910">
    <property type="term" value="F:xenobiotic transmembrane transporter activity"/>
    <property type="evidence" value="ECO:0007669"/>
    <property type="project" value="TreeGrafter"/>
</dbReference>
<dbReference type="PANTHER" id="PTHR32063">
    <property type="match status" value="1"/>
</dbReference>
<feature type="transmembrane region" description="Helical" evidence="2">
    <location>
        <begin position="338"/>
        <end position="358"/>
    </location>
</feature>
<dbReference type="InterPro" id="IPR001036">
    <property type="entry name" value="Acrflvin-R"/>
</dbReference>
<comment type="similarity">
    <text evidence="1">Belongs to the outer membrane factor (OMF) (TC 1.B.17) family.</text>
</comment>
<dbReference type="InterPro" id="IPR003423">
    <property type="entry name" value="OMP_efflux"/>
</dbReference>
<feature type="transmembrane region" description="Helical" evidence="2">
    <location>
        <begin position="391"/>
        <end position="414"/>
    </location>
</feature>
<feature type="transmembrane region" description="Helical" evidence="2">
    <location>
        <begin position="861"/>
        <end position="881"/>
    </location>
</feature>
<proteinExistence type="inferred from homology"/>
<feature type="transmembrane region" description="Helical" evidence="2">
    <location>
        <begin position="993"/>
        <end position="1017"/>
    </location>
</feature>
<feature type="transmembrane region" description="Helical" evidence="2">
    <location>
        <begin position="535"/>
        <end position="553"/>
    </location>
</feature>
<feature type="transmembrane region" description="Helical" evidence="2">
    <location>
        <begin position="467"/>
        <end position="490"/>
    </location>
</feature>
<feature type="transmembrane region" description="Helical" evidence="2">
    <location>
        <begin position="966"/>
        <end position="987"/>
    </location>
</feature>
<protein>
    <submittedName>
        <fullName evidence="3">Multidrug efflux pump subunit AcrB/outer membrane protein TolC</fullName>
    </submittedName>
</protein>
<evidence type="ECO:0000313" key="4">
    <source>
        <dbReference type="Proteomes" id="UP000544222"/>
    </source>
</evidence>
<dbReference type="SUPFAM" id="SSF82714">
    <property type="entry name" value="Multidrug efflux transporter AcrB TolC docking domain, DN and DC subdomains"/>
    <property type="match status" value="2"/>
</dbReference>
<sequence>MRRRIGAVEAAMKYKQLVFLVVALFILIGGFALYDMPRQEFPTFTIRQGLIVGVYPGATAKEVEEQLTTQVERYLFSFKEVNKAKTYSHSRDGMMVIYVTLNDNVTNSDEFWSKLSYGLNNLKAQLPSGVLALVADNNFGDTSALLITLESQNKSYRDLEHYLYRLEDQLRRIPSVSNVRHYGLEKEQIAVYLDKNKLDKYGISENTILATLFTQGLRTVGGTVDNGNTTVPIHVSSQYQSEQDVANQIIYSDPSGAVIRLKDVARIVREYPKPDSYIQINGKKCLLISMEMLQGHNIVKYGKDVEKVLKDFQKTLPPGITINRIVNQPQIVSDSIEVFLREFMIAILAVILVTMLLLPLRVASVAASSIPITIFISLGIMDIFGMELNTVTLAGLIVVLGMIVDNSVVIVDDYMQKLDEGMSRWYASIASAKEFLGAIFAATLAISITFFPFLITLKGEFRDFVQMFPWTVTITLGVSLLVAILVIPYLQYHFVKTGFSAGTKEPKKKHFDSLKLIQTTYEKFLMRAFKHPKRTLWLGGLTILAGVVLFIFVPQRLMPTAERNQFAVEIYLPDGSALQQTALVADSLQDMLRKDNRVKSITAFIGTSSPRFHTAYAPNFPSKNYAQFIVNTISNDATVALLNEYSDKYSRYFPNAYVRFKQLDFEPVQAMIEVRLSGNDEATLMQTGDSLLAKMRMMNSLRWVHTDFETQQPIAKVNLNSVTANQLGITQAMVSSQLAANFNGLPLTTIWEKDYPVSVMLKTDDAGQQHVMDVANTYIHSVIPGVSVPLRQIATVTPGWTQGQLVRRNGVPTLTVMADVARGLNTNNVFSQVRKVVETVHIPSGVTLSYGGAHESDADTLPGIIEGLIASLVIIFLILMFHFKKVRLALLVFGSAALSLFGALLGVLIMHVDFSLTSILGVVSLVGIIVRNGMIMLDYAEGLRYKHNESIMTAAIDAGKRRMRPIFLTSAAASMGVVPMILSHSSLWSPMGVVIFFGTLTSMVLLVLILPVAYWMIYRHHDMIVTEDKVSTATSPYIKPLMIVLLIMATGFGHTMAQKSYSLEQCKQLAISNNSIVKDAKLDVQAAKQVKASALTKYFPSVSASMNGFLADKPLLKMSIPGGNLPVYNGNPATLPTATQFAYFPGINLNYFDKGMLSTVTLTQPVFTGGRIINGNKLASVGISANRSKEKLAVNEVLLHTEEAFWQVNTLGEKMKTLNRYSCFLDSLYKQANDAYHAGLINRNEVMKVMLKQSELSMNRLKLEHGITLSKMALCQYIGIPYDSALVFTQNIDSIVLPEHFYVNPQQALANREEYKLLQDNVKAQKLQTQIKVGSYLPEIGVGVSEAYYNFSTMKDFNTLAFVSVKVPLTDWWEASHAIKERHIKEQIAANDLENNSELLTLQIQKAWDELVEAYSQIGVAKVTVQQAEENLRLNQDNFHAGMINISDMLEAEAMLQQSQNELIDAKTAYKTKQIAYLQAVGKN</sequence>
<keyword evidence="2" id="KW-0812">Transmembrane</keyword>
<keyword evidence="4" id="KW-1185">Reference proteome</keyword>
<accession>A0A7W5DPA2</accession>
<dbReference type="SUPFAM" id="SSF82693">
    <property type="entry name" value="Multidrug efflux transporter AcrB pore domain, PN1, PN2, PC1 and PC2 subdomains"/>
    <property type="match status" value="2"/>
</dbReference>
<feature type="transmembrane region" description="Helical" evidence="2">
    <location>
        <begin position="1037"/>
        <end position="1057"/>
    </location>
</feature>
<dbReference type="Gene3D" id="3.30.70.1440">
    <property type="entry name" value="Multidrug efflux transporter AcrB pore domain"/>
    <property type="match status" value="1"/>
</dbReference>
<feature type="transmembrane region" description="Helical" evidence="2">
    <location>
        <begin position="365"/>
        <end position="385"/>
    </location>
</feature>
<dbReference type="Gene3D" id="3.30.2090.10">
    <property type="entry name" value="Multidrug efflux transporter AcrB TolC docking domain, DN and DC subdomains"/>
    <property type="match status" value="2"/>
</dbReference>
<gene>
    <name evidence="3" type="ORF">FHX64_000762</name>
</gene>
<feature type="transmembrane region" description="Helical" evidence="2">
    <location>
        <begin position="435"/>
        <end position="455"/>
    </location>
</feature>
<dbReference type="RefSeq" id="WP_183412470.1">
    <property type="nucleotide sequence ID" value="NZ_JACHYB010000001.1"/>
</dbReference>
<dbReference type="EMBL" id="JACHYB010000001">
    <property type="protein sequence ID" value="MBB3186599.1"/>
    <property type="molecule type" value="Genomic_DNA"/>
</dbReference>
<dbReference type="GO" id="GO:0005886">
    <property type="term" value="C:plasma membrane"/>
    <property type="evidence" value="ECO:0007669"/>
    <property type="project" value="TreeGrafter"/>
</dbReference>
<name>A0A7W5DPA2_9PORP</name>
<dbReference type="InterPro" id="IPR027463">
    <property type="entry name" value="AcrB_DN_DC_subdom"/>
</dbReference>
<comment type="caution">
    <text evidence="3">The sequence shown here is derived from an EMBL/GenBank/DDBJ whole genome shotgun (WGS) entry which is preliminary data.</text>
</comment>
<dbReference type="GO" id="GO:0015562">
    <property type="term" value="F:efflux transmembrane transporter activity"/>
    <property type="evidence" value="ECO:0007669"/>
    <property type="project" value="InterPro"/>
</dbReference>
<dbReference type="Gene3D" id="3.30.70.1320">
    <property type="entry name" value="Multidrug efflux transporter AcrB pore domain like"/>
    <property type="match status" value="1"/>
</dbReference>